<dbReference type="PROSITE" id="PS50980">
    <property type="entry name" value="COA_CT_NTER"/>
    <property type="match status" value="1"/>
</dbReference>
<dbReference type="InterPro" id="IPR011762">
    <property type="entry name" value="COA_CT_N"/>
</dbReference>
<dbReference type="GO" id="GO:0016740">
    <property type="term" value="F:transferase activity"/>
    <property type="evidence" value="ECO:0007669"/>
    <property type="project" value="UniProtKB-KW"/>
</dbReference>
<dbReference type="PANTHER" id="PTHR43842">
    <property type="entry name" value="PROPIONYL-COA CARBOXYLASE BETA CHAIN"/>
    <property type="match status" value="1"/>
</dbReference>
<dbReference type="InterPro" id="IPR051047">
    <property type="entry name" value="AccD/PCCB"/>
</dbReference>
<dbReference type="Gene3D" id="3.90.226.10">
    <property type="entry name" value="2-enoyl-CoA Hydratase, Chain A, domain 1"/>
    <property type="match status" value="2"/>
</dbReference>
<evidence type="ECO:0000313" key="5">
    <source>
        <dbReference type="Proteomes" id="UP000240739"/>
    </source>
</evidence>
<feature type="region of interest" description="Disordered" evidence="1">
    <location>
        <begin position="1"/>
        <end position="32"/>
    </location>
</feature>
<evidence type="ECO:0000259" key="2">
    <source>
        <dbReference type="PROSITE" id="PS50980"/>
    </source>
</evidence>
<comment type="caution">
    <text evidence="4">The sequence shown here is derived from an EMBL/GenBank/DDBJ whole genome shotgun (WGS) entry which is preliminary data.</text>
</comment>
<reference evidence="4 5" key="1">
    <citation type="submission" date="2018-03" db="EMBL/GenBank/DDBJ databases">
        <title>Aquarubrobacter algicola gen. nov., sp. nov., a novel actinobacterium isolated from shallow eutrophic lake during the end of cyanobacterial harmful algal blooms.</title>
        <authorList>
            <person name="Chun S.J."/>
        </authorList>
    </citation>
    <scope>NUCLEOTIDE SEQUENCE [LARGE SCALE GENOMIC DNA]</scope>
    <source>
        <strain evidence="4 5">Seoho-28</strain>
    </source>
</reference>
<gene>
    <name evidence="4" type="ORF">C7Y72_21830</name>
</gene>
<dbReference type="GO" id="GO:0004658">
    <property type="term" value="F:propionyl-CoA carboxylase activity"/>
    <property type="evidence" value="ECO:0007669"/>
    <property type="project" value="TreeGrafter"/>
</dbReference>
<dbReference type="PROSITE" id="PS50989">
    <property type="entry name" value="COA_CT_CTER"/>
    <property type="match status" value="1"/>
</dbReference>
<feature type="domain" description="CoA carboxyltransferase C-terminal" evidence="3">
    <location>
        <begin position="259"/>
        <end position="498"/>
    </location>
</feature>
<dbReference type="SUPFAM" id="SSF52096">
    <property type="entry name" value="ClpP/crotonase"/>
    <property type="match status" value="2"/>
</dbReference>
<dbReference type="AlphaFoldDB" id="A0A2T4UC28"/>
<dbReference type="OrthoDB" id="4434131at2"/>
<dbReference type="GO" id="GO:0009317">
    <property type="term" value="C:acetyl-CoA carboxylase complex"/>
    <property type="evidence" value="ECO:0007669"/>
    <property type="project" value="TreeGrafter"/>
</dbReference>
<evidence type="ECO:0000313" key="4">
    <source>
        <dbReference type="EMBL" id="PTL54431.1"/>
    </source>
</evidence>
<dbReference type="InterPro" id="IPR011763">
    <property type="entry name" value="COA_CT_C"/>
</dbReference>
<keyword evidence="5" id="KW-1185">Reference proteome</keyword>
<proteinExistence type="predicted"/>
<feature type="domain" description="CoA carboxyltransferase N-terminal" evidence="2">
    <location>
        <begin position="1"/>
        <end position="252"/>
    </location>
</feature>
<organism evidence="4 5">
    <name type="scientific">Paraconexibacter algicola</name>
    <dbReference type="NCBI Taxonomy" id="2133960"/>
    <lineage>
        <taxon>Bacteria</taxon>
        <taxon>Bacillati</taxon>
        <taxon>Actinomycetota</taxon>
        <taxon>Thermoleophilia</taxon>
        <taxon>Solirubrobacterales</taxon>
        <taxon>Paraconexibacteraceae</taxon>
        <taxon>Paraconexibacter</taxon>
    </lineage>
</organism>
<evidence type="ECO:0000256" key="1">
    <source>
        <dbReference type="SAM" id="MobiDB-lite"/>
    </source>
</evidence>
<evidence type="ECO:0000259" key="3">
    <source>
        <dbReference type="PROSITE" id="PS50989"/>
    </source>
</evidence>
<protein>
    <submittedName>
        <fullName evidence="4">Methylmalonyl-CoA carboxyltransferase</fullName>
    </submittedName>
</protein>
<keyword evidence="4" id="KW-0808">Transferase</keyword>
<dbReference type="Proteomes" id="UP000240739">
    <property type="component" value="Unassembled WGS sequence"/>
</dbReference>
<accession>A0A2T4UC28</accession>
<name>A0A2T4UC28_9ACTN</name>
<dbReference type="InterPro" id="IPR029045">
    <property type="entry name" value="ClpP/crotonase-like_dom_sf"/>
</dbReference>
<dbReference type="PANTHER" id="PTHR43842:SF2">
    <property type="entry name" value="PROPIONYL-COA CARBOXYLASE BETA CHAIN, MITOCHONDRIAL"/>
    <property type="match status" value="1"/>
</dbReference>
<dbReference type="EMBL" id="PYYB01000005">
    <property type="protein sequence ID" value="PTL54431.1"/>
    <property type="molecule type" value="Genomic_DNA"/>
</dbReference>
<feature type="compositionally biased region" description="Low complexity" evidence="1">
    <location>
        <begin position="20"/>
        <end position="32"/>
    </location>
</feature>
<sequence>MAETEVPIGRPRAPFPGRPPAAAAAPTPAAPAAPLTTVQRLERLCDPGSLRVLRSEVRSPFTDRAGDGDGVAVGSGEIDGRPVVVYAEDPKALGGSLGAAHAMSICRAMDIAERAQVPVVGLVSSAGARLQEGLAALAGYGEIFHRIVKLSGVVPQISVVCGPSAGGGAYAPALTDLVIMTREAAMFLTGPGVVREVMAEDVDAAALGGPRVQSTNGVCHLVGEDEAQAVQLARRALSYLPSFAGGPLPQRPYTHEHADPGRHVPAEHRKVYDVRDVIGDVVDRGAMLELAPRWARNIVTAFARVEGSPVGVLANQPRHLGGVIDADAAQKAARFVRTCHLFGLPLVVLVDTPGFLPGTRQESAGVIRHGAKLVHAFAEADVPKITFVLRKSYGGAHIAMNSGALGADMTFAWPAAQLGVMGAPQAVQFVNKRELAAAEDPVAERSRLAAIYEEQQLDSRVAATGGWVDERIDPADTRDRVAWAMRLLAGRTRSTPRAHNIPL</sequence>
<dbReference type="InterPro" id="IPR034733">
    <property type="entry name" value="AcCoA_carboxyl_beta"/>
</dbReference>
<dbReference type="Pfam" id="PF01039">
    <property type="entry name" value="Carboxyl_trans"/>
    <property type="match status" value="1"/>
</dbReference>